<keyword evidence="1" id="KW-0472">Membrane</keyword>
<organism evidence="2 3">
    <name type="scientific">Larimichthys crocea</name>
    <name type="common">Large yellow croaker</name>
    <name type="synonym">Pseudosciaena crocea</name>
    <dbReference type="NCBI Taxonomy" id="215358"/>
    <lineage>
        <taxon>Eukaryota</taxon>
        <taxon>Metazoa</taxon>
        <taxon>Chordata</taxon>
        <taxon>Craniata</taxon>
        <taxon>Vertebrata</taxon>
        <taxon>Euteleostomi</taxon>
        <taxon>Actinopterygii</taxon>
        <taxon>Neopterygii</taxon>
        <taxon>Teleostei</taxon>
        <taxon>Neoteleostei</taxon>
        <taxon>Acanthomorphata</taxon>
        <taxon>Eupercaria</taxon>
        <taxon>Sciaenidae</taxon>
        <taxon>Larimichthys</taxon>
    </lineage>
</organism>
<name>A0A6G0HG22_LARCR</name>
<accession>A0A6G0HG22</accession>
<dbReference type="Proteomes" id="UP000424527">
    <property type="component" value="Unassembled WGS sequence"/>
</dbReference>
<evidence type="ECO:0000313" key="2">
    <source>
        <dbReference type="EMBL" id="KAE8278130.1"/>
    </source>
</evidence>
<gene>
    <name evidence="2" type="ORF">D5F01_LYC23793</name>
</gene>
<dbReference type="EMBL" id="REGW02000033">
    <property type="protein sequence ID" value="KAE8278130.1"/>
    <property type="molecule type" value="Genomic_DNA"/>
</dbReference>
<sequence>MMKVREKGITMWESVQLIGRCTRFPRVKIQREGLFRLGKLLMMLTMLLMVPVMMMLTMDKGENSRTSNFNMPQKHQGMAQVRVKHQRRDLTPVQENLEIKVDKEAPGQFEGELNHSAMQTKIVENASQLTTKAPDVGSTLPKIEETVVRAKLGETTILPCRCGRRTGDADFRSKSGHIVVERRWS</sequence>
<keyword evidence="3" id="KW-1185">Reference proteome</keyword>
<evidence type="ECO:0000256" key="1">
    <source>
        <dbReference type="SAM" id="Phobius"/>
    </source>
</evidence>
<comment type="caution">
    <text evidence="2">The sequence shown here is derived from an EMBL/GenBank/DDBJ whole genome shotgun (WGS) entry which is preliminary data.</text>
</comment>
<evidence type="ECO:0000313" key="3">
    <source>
        <dbReference type="Proteomes" id="UP000424527"/>
    </source>
</evidence>
<dbReference type="AlphaFoldDB" id="A0A6G0HG22"/>
<feature type="transmembrane region" description="Helical" evidence="1">
    <location>
        <begin position="40"/>
        <end position="58"/>
    </location>
</feature>
<reference evidence="2 3" key="1">
    <citation type="submission" date="2019-07" db="EMBL/GenBank/DDBJ databases">
        <title>Chromosome genome assembly for large yellow croaker.</title>
        <authorList>
            <person name="Xiao S."/>
        </authorList>
    </citation>
    <scope>NUCLEOTIDE SEQUENCE [LARGE SCALE GENOMIC DNA]</scope>
    <source>
        <strain evidence="2">JMULYC20181020</strain>
        <tissue evidence="2">Muscle</tissue>
    </source>
</reference>
<keyword evidence="1" id="KW-0812">Transmembrane</keyword>
<keyword evidence="1" id="KW-1133">Transmembrane helix</keyword>
<proteinExistence type="predicted"/>
<protein>
    <submittedName>
        <fullName evidence="2">Uncharacterized protein</fullName>
    </submittedName>
</protein>